<dbReference type="AlphaFoldDB" id="A0A0F4ZIY5"/>
<reference evidence="1 2" key="1">
    <citation type="submission" date="2015-03" db="EMBL/GenBank/DDBJ databases">
        <authorList>
            <person name="Radwan O."/>
            <person name="Al-Naeli F.A."/>
            <person name="Rendon G.A."/>
            <person name="Fields C."/>
        </authorList>
    </citation>
    <scope>NUCLEOTIDE SEQUENCE [LARGE SCALE GENOMIC DNA]</scope>
    <source>
        <strain evidence="1">CR-DP1</strain>
    </source>
</reference>
<evidence type="ECO:0000313" key="2">
    <source>
        <dbReference type="Proteomes" id="UP000033483"/>
    </source>
</evidence>
<dbReference type="OrthoDB" id="4347at2759"/>
<accession>A0A0F4ZIY5</accession>
<organism evidence="1 2">
    <name type="scientific">Thielaviopsis punctulata</name>
    <dbReference type="NCBI Taxonomy" id="72032"/>
    <lineage>
        <taxon>Eukaryota</taxon>
        <taxon>Fungi</taxon>
        <taxon>Dikarya</taxon>
        <taxon>Ascomycota</taxon>
        <taxon>Pezizomycotina</taxon>
        <taxon>Sordariomycetes</taxon>
        <taxon>Hypocreomycetidae</taxon>
        <taxon>Microascales</taxon>
        <taxon>Ceratocystidaceae</taxon>
        <taxon>Thielaviopsis</taxon>
    </lineage>
</organism>
<protein>
    <recommendedName>
        <fullName evidence="3">DUF218 domain-containing protein</fullName>
    </recommendedName>
</protein>
<dbReference type="PANTHER" id="PTHR28110">
    <property type="entry name" value="TRANSMEMBRANE PROTEIN"/>
    <property type="match status" value="1"/>
</dbReference>
<evidence type="ECO:0000313" key="1">
    <source>
        <dbReference type="EMBL" id="KKA30507.1"/>
    </source>
</evidence>
<keyword evidence="2" id="KW-1185">Reference proteome</keyword>
<sequence>MSHLVVVCCHGIWTGGPANGFNEEEWLIAPFQKDETPTFIDHIKAGLRTVAEDGEAILYFSGGPTRPETKLSEAQSYFNLAAANAFFSLLPADDTSILARIRTESRALDSYYNILFCLTAFYTAQRRWPTQITVISHAFKKLRLIDHHCVAIGFPLDRVRFVGIDPPAMEAALATGSGDCGTQKSVGGVSLALDQWALDPHGIGAELAGKRRRRNPWDVAQGVFENAVDCKMSGLVTMRTADGTEYISDTAPRPW</sequence>
<dbReference type="InterPro" id="IPR055323">
    <property type="entry name" value="C57A10.07/YOR238W"/>
</dbReference>
<comment type="caution">
    <text evidence="1">The sequence shown here is derived from an EMBL/GenBank/DDBJ whole genome shotgun (WGS) entry which is preliminary data.</text>
</comment>
<evidence type="ECO:0008006" key="3">
    <source>
        <dbReference type="Google" id="ProtNLM"/>
    </source>
</evidence>
<dbReference type="PANTHER" id="PTHR28110:SF1">
    <property type="entry name" value="TRANSMEMBRANE PROTEIN"/>
    <property type="match status" value="1"/>
</dbReference>
<gene>
    <name evidence="1" type="ORF">TD95_002083</name>
</gene>
<name>A0A0F4ZIY5_9PEZI</name>
<proteinExistence type="predicted"/>
<dbReference type="Proteomes" id="UP000033483">
    <property type="component" value="Unassembled WGS sequence"/>
</dbReference>
<dbReference type="EMBL" id="LAEV01000371">
    <property type="protein sequence ID" value="KKA30507.1"/>
    <property type="molecule type" value="Genomic_DNA"/>
</dbReference>
<dbReference type="GO" id="GO:0005737">
    <property type="term" value="C:cytoplasm"/>
    <property type="evidence" value="ECO:0007669"/>
    <property type="project" value="TreeGrafter"/>
</dbReference>